<dbReference type="GO" id="GO:0020037">
    <property type="term" value="F:heme binding"/>
    <property type="evidence" value="ECO:0007669"/>
    <property type="project" value="InterPro"/>
</dbReference>
<dbReference type="RefSeq" id="WP_155695904.1">
    <property type="nucleotide sequence ID" value="NZ_WOCD01000003.1"/>
</dbReference>
<dbReference type="InterPro" id="IPR011644">
    <property type="entry name" value="Heme_NO-bd"/>
</dbReference>
<proteinExistence type="predicted"/>
<dbReference type="Pfam" id="PF07700">
    <property type="entry name" value="HNOB"/>
    <property type="match status" value="1"/>
</dbReference>
<keyword evidence="3" id="KW-1185">Reference proteome</keyword>
<comment type="caution">
    <text evidence="2">The sequence shown here is derived from an EMBL/GenBank/DDBJ whole genome shotgun (WGS) entry which is preliminary data.</text>
</comment>
<dbReference type="OrthoDB" id="7266652at2"/>
<sequence>MLGVIFTNLIEMMEQEVGLELTETVLEEANLESKAIYTSVGFYSPGEVVAIVTTLSAHTGIPVGELVESFGVYLFPKLAEYHPQAVRGKKSVIEVLSILDSNIHVEVQKLYPDAQLPEFKTIEESPTHIKMRYISENSLEPLAKGLIIGGATYFNEEVEVDISVESADYSFITVRKTNSS</sequence>
<dbReference type="EMBL" id="WOCD01000003">
    <property type="protein sequence ID" value="MUH72752.1"/>
    <property type="molecule type" value="Genomic_DNA"/>
</dbReference>
<evidence type="ECO:0000313" key="3">
    <source>
        <dbReference type="Proteomes" id="UP000439994"/>
    </source>
</evidence>
<gene>
    <name evidence="2" type="ORF">GNP35_09760</name>
</gene>
<name>A0A6N8FDF7_9GAMM</name>
<organism evidence="2 3">
    <name type="scientific">Psychrosphaera haliotis</name>
    <dbReference type="NCBI Taxonomy" id="555083"/>
    <lineage>
        <taxon>Bacteria</taxon>
        <taxon>Pseudomonadati</taxon>
        <taxon>Pseudomonadota</taxon>
        <taxon>Gammaproteobacteria</taxon>
        <taxon>Alteromonadales</taxon>
        <taxon>Pseudoalteromonadaceae</taxon>
        <taxon>Psychrosphaera</taxon>
    </lineage>
</organism>
<feature type="domain" description="Heme NO-binding" evidence="1">
    <location>
        <begin position="3"/>
        <end position="161"/>
    </location>
</feature>
<accession>A0A6N8FDF7</accession>
<evidence type="ECO:0000313" key="2">
    <source>
        <dbReference type="EMBL" id="MUH72752.1"/>
    </source>
</evidence>
<dbReference type="AlphaFoldDB" id="A0A6N8FDF7"/>
<dbReference type="Proteomes" id="UP000439994">
    <property type="component" value="Unassembled WGS sequence"/>
</dbReference>
<evidence type="ECO:0000259" key="1">
    <source>
        <dbReference type="Pfam" id="PF07700"/>
    </source>
</evidence>
<dbReference type="InterPro" id="IPR024096">
    <property type="entry name" value="NO_sig/Golgi_transp_ligand-bd"/>
</dbReference>
<dbReference type="Gene3D" id="3.90.1520.10">
    <property type="entry name" value="H-NOX domain"/>
    <property type="match status" value="1"/>
</dbReference>
<reference evidence="2 3" key="1">
    <citation type="submission" date="2019-11" db="EMBL/GenBank/DDBJ databases">
        <title>P. haliotis isolates from Z. marina roots.</title>
        <authorList>
            <person name="Cohen M."/>
            <person name="Jospin G."/>
            <person name="Eisen J.A."/>
            <person name="Coil D.A."/>
        </authorList>
    </citation>
    <scope>NUCLEOTIDE SEQUENCE [LARGE SCALE GENOMIC DNA]</scope>
    <source>
        <strain evidence="2 3">UCD-MCMsp1aY</strain>
    </source>
</reference>
<protein>
    <recommendedName>
        <fullName evidence="1">Heme NO-binding domain-containing protein</fullName>
    </recommendedName>
</protein>
<dbReference type="SUPFAM" id="SSF111126">
    <property type="entry name" value="Ligand-binding domain in the NO signalling and Golgi transport"/>
    <property type="match status" value="1"/>
</dbReference>
<dbReference type="InterPro" id="IPR038158">
    <property type="entry name" value="H-NOX_domain_sf"/>
</dbReference>